<evidence type="ECO:0000256" key="1">
    <source>
        <dbReference type="SAM" id="MobiDB-lite"/>
    </source>
</evidence>
<reference evidence="3" key="1">
    <citation type="submission" date="2025-08" db="UniProtKB">
        <authorList>
            <consortium name="RefSeq"/>
        </authorList>
    </citation>
    <scope>IDENTIFICATION</scope>
    <source>
        <tissue evidence="3">Whole sample</tissue>
    </source>
</reference>
<dbReference type="RefSeq" id="XP_022290293.1">
    <property type="nucleotide sequence ID" value="XM_022434585.1"/>
</dbReference>
<protein>
    <submittedName>
        <fullName evidence="3">Uncharacterized protein LOC111101932</fullName>
    </submittedName>
</protein>
<evidence type="ECO:0000313" key="3">
    <source>
        <dbReference type="RefSeq" id="XP_022290293.1"/>
    </source>
</evidence>
<feature type="region of interest" description="Disordered" evidence="1">
    <location>
        <begin position="121"/>
        <end position="148"/>
    </location>
</feature>
<organism evidence="2 3">
    <name type="scientific">Crassostrea virginica</name>
    <name type="common">Eastern oyster</name>
    <dbReference type="NCBI Taxonomy" id="6565"/>
    <lineage>
        <taxon>Eukaryota</taxon>
        <taxon>Metazoa</taxon>
        <taxon>Spiralia</taxon>
        <taxon>Lophotrochozoa</taxon>
        <taxon>Mollusca</taxon>
        <taxon>Bivalvia</taxon>
        <taxon>Autobranchia</taxon>
        <taxon>Pteriomorphia</taxon>
        <taxon>Ostreida</taxon>
        <taxon>Ostreoidea</taxon>
        <taxon>Ostreidae</taxon>
        <taxon>Crassostrea</taxon>
    </lineage>
</organism>
<sequence length="241" mass="27598">MGRNNRHSSYYGNNDGKEKALVASEQENGTCKQRMIQRNSRINLTNDFNHSSKKRASTIGRTRLGTRFRSRNRCLRFRRMTEQPDQASDVMGQKATLRHPRRQFAALTSHQEDHEINIESETRENLKISRQKSNPHPNPVDNHTPTPENLQNDVITRHERETNIGSNIVLKYIVDGIQLFPGDAAGETYSGEPLNLMKTNIKDPQRDSFFKHDSFAESSRHILGILGITLWMTSRKTSASV</sequence>
<dbReference type="AlphaFoldDB" id="A0A8B8AIC2"/>
<proteinExistence type="predicted"/>
<accession>A0A8B8AIC2</accession>
<gene>
    <name evidence="3" type="primary">LOC111101932</name>
</gene>
<dbReference type="Proteomes" id="UP000694844">
    <property type="component" value="Chromosome 6"/>
</dbReference>
<dbReference type="KEGG" id="cvn:111101932"/>
<name>A0A8B8AIC2_CRAVI</name>
<evidence type="ECO:0000313" key="2">
    <source>
        <dbReference type="Proteomes" id="UP000694844"/>
    </source>
</evidence>
<keyword evidence="2" id="KW-1185">Reference proteome</keyword>
<dbReference type="GeneID" id="111101932"/>
<feature type="compositionally biased region" description="Polar residues" evidence="1">
    <location>
        <begin position="131"/>
        <end position="148"/>
    </location>
</feature>